<evidence type="ECO:0000256" key="10">
    <source>
        <dbReference type="ARBA" id="ARBA00031632"/>
    </source>
</evidence>
<evidence type="ECO:0000256" key="12">
    <source>
        <dbReference type="SAM" id="MobiDB-lite"/>
    </source>
</evidence>
<evidence type="ECO:0000256" key="7">
    <source>
        <dbReference type="ARBA" id="ARBA00023125"/>
    </source>
</evidence>
<dbReference type="PANTHER" id="PTHR32121:SF0">
    <property type="entry name" value="PCNA-INTERACTING PARTNER"/>
    <property type="match status" value="1"/>
</dbReference>
<gene>
    <name evidence="13" type="primary">Parpbp</name>
    <name evidence="13" type="ORF">APHCOE_R09430</name>
</gene>
<keyword evidence="5" id="KW-0963">Cytoplasm</keyword>
<name>A0A7K7C0A9_APHCE</name>
<evidence type="ECO:0000256" key="5">
    <source>
        <dbReference type="ARBA" id="ARBA00022490"/>
    </source>
</evidence>
<evidence type="ECO:0000256" key="11">
    <source>
        <dbReference type="ARBA" id="ARBA00032731"/>
    </source>
</evidence>
<dbReference type="PANTHER" id="PTHR32121">
    <property type="entry name" value="PCNA-INTERACTING PARTNER"/>
    <property type="match status" value="1"/>
</dbReference>
<evidence type="ECO:0000256" key="6">
    <source>
        <dbReference type="ARBA" id="ARBA00022763"/>
    </source>
</evidence>
<evidence type="ECO:0000256" key="1">
    <source>
        <dbReference type="ARBA" id="ARBA00004123"/>
    </source>
</evidence>
<evidence type="ECO:0000256" key="2">
    <source>
        <dbReference type="ARBA" id="ARBA00004496"/>
    </source>
</evidence>
<dbReference type="Proteomes" id="UP000575874">
    <property type="component" value="Unassembled WGS sequence"/>
</dbReference>
<evidence type="ECO:0000313" key="14">
    <source>
        <dbReference type="Proteomes" id="UP000575874"/>
    </source>
</evidence>
<feature type="region of interest" description="Disordered" evidence="12">
    <location>
        <begin position="509"/>
        <end position="529"/>
    </location>
</feature>
<keyword evidence="8" id="KW-0234">DNA repair</keyword>
<keyword evidence="9" id="KW-0539">Nucleus</keyword>
<dbReference type="GO" id="GO:2000042">
    <property type="term" value="P:negative regulation of double-strand break repair via homologous recombination"/>
    <property type="evidence" value="ECO:0007669"/>
    <property type="project" value="InterPro"/>
</dbReference>
<accession>A0A7K7C0A9</accession>
<keyword evidence="6" id="KW-0227">DNA damage</keyword>
<evidence type="ECO:0000256" key="8">
    <source>
        <dbReference type="ARBA" id="ARBA00023204"/>
    </source>
</evidence>
<dbReference type="InterPro" id="IPR038932">
    <property type="entry name" value="PARPBP"/>
</dbReference>
<evidence type="ECO:0000313" key="13">
    <source>
        <dbReference type="EMBL" id="NWY13808.1"/>
    </source>
</evidence>
<comment type="caution">
    <text evidence="13">The sequence shown here is derived from an EMBL/GenBank/DDBJ whole genome shotgun (WGS) entry which is preliminary data.</text>
</comment>
<keyword evidence="14" id="KW-1185">Reference proteome</keyword>
<dbReference type="SUPFAM" id="SSF52540">
    <property type="entry name" value="P-loop containing nucleoside triphosphate hydrolases"/>
    <property type="match status" value="1"/>
</dbReference>
<dbReference type="AlphaFoldDB" id="A0A7K7C0A9"/>
<feature type="non-terminal residue" evidence="13">
    <location>
        <position position="1"/>
    </location>
</feature>
<feature type="non-terminal residue" evidence="13">
    <location>
        <position position="594"/>
    </location>
</feature>
<dbReference type="GO" id="GO:0000785">
    <property type="term" value="C:chromatin"/>
    <property type="evidence" value="ECO:0007669"/>
    <property type="project" value="TreeGrafter"/>
</dbReference>
<feature type="region of interest" description="Disordered" evidence="12">
    <location>
        <begin position="545"/>
        <end position="578"/>
    </location>
</feature>
<dbReference type="GO" id="GO:0005737">
    <property type="term" value="C:cytoplasm"/>
    <property type="evidence" value="ECO:0007669"/>
    <property type="project" value="UniProtKB-SubCell"/>
</dbReference>
<comment type="similarity">
    <text evidence="3">Belongs to the PARI family.</text>
</comment>
<protein>
    <recommendedName>
        <fullName evidence="4">PCNA-interacting partner</fullName>
    </recommendedName>
    <alternativeName>
        <fullName evidence="10">PARP-1 binding protein</fullName>
    </alternativeName>
    <alternativeName>
        <fullName evidence="11">PARP1-binding protein</fullName>
    </alternativeName>
</protein>
<comment type="subcellular location">
    <subcellularLocation>
        <location evidence="2">Cytoplasm</location>
    </subcellularLocation>
    <subcellularLocation>
        <location evidence="1">Nucleus</location>
    </subcellularLocation>
</comment>
<dbReference type="FunFam" id="1.10.486.10:FF:000004">
    <property type="entry name" value="PCNA-interacting partner isoform X3"/>
    <property type="match status" value="1"/>
</dbReference>
<sequence>MATSQQKILHLVKCFRRQWPLFSNSERTTVCGADCMLMALQLSMAEVNKQHHGDFTVSLSDVLETWKYLLHDKLGLSYENMKEPENYADVKKAYHAFLSRSNMLDLIDICQKCYSLGLLPEDESISPVQLLEFISGVLNAQENNGSVLSTPTQINRQGQEHMKVTILAKKSVCSYLSLLVNSKDDLALAHILNVPDRGLGREAFTNLKHASQERKMSIFLMATSFIRTMELGGRDSASSLYDPLRAHVKGLSSFVNFIDKLQEIVGEILNTRIAGGRILSTVKMHLIKGRSNGDPFCQAVEEVVQDLDLKIKNIIDSQQETLTASTTGVSPARVMGLLLFFLLFSFIRKQMSFACFKSCCIVNRLTLKQLQELSVVWSAVLVLRRICGLKNLTNLGMLEVHCNFTVYRNPSKKKAPQSKNPENNLLQVLIADWYLQMKQSSIKSQFACTYKNDLSEMSGQHSHAIPTCKHPVPKQCSKDGKCTEGTNSCLDVPVLGTISESVHQTRSYTEMGKLSCQPRNKNSKNEQMDLNNDKIICDKESEPSLQKNTKRLKTSNSSQKELDSKIGKKRKQTKTASKNKLIAGQAKLTRFFQL</sequence>
<keyword evidence="7" id="KW-0238">DNA-binding</keyword>
<organism evidence="13 14">
    <name type="scientific">Aphelocoma coerulescens</name>
    <name type="common">Florida scrub-jay</name>
    <name type="synonym">Corvus coerulescens</name>
    <dbReference type="NCBI Taxonomy" id="39617"/>
    <lineage>
        <taxon>Eukaryota</taxon>
        <taxon>Metazoa</taxon>
        <taxon>Chordata</taxon>
        <taxon>Craniata</taxon>
        <taxon>Vertebrata</taxon>
        <taxon>Euteleostomi</taxon>
        <taxon>Archelosauria</taxon>
        <taxon>Archosauria</taxon>
        <taxon>Dinosauria</taxon>
        <taxon>Saurischia</taxon>
        <taxon>Theropoda</taxon>
        <taxon>Coelurosauria</taxon>
        <taxon>Aves</taxon>
        <taxon>Neognathae</taxon>
        <taxon>Neoaves</taxon>
        <taxon>Telluraves</taxon>
        <taxon>Australaves</taxon>
        <taxon>Passeriformes</taxon>
        <taxon>Corvoidea</taxon>
        <taxon>Corvidae</taxon>
        <taxon>Aphelocoma</taxon>
    </lineage>
</organism>
<evidence type="ECO:0000256" key="3">
    <source>
        <dbReference type="ARBA" id="ARBA00009135"/>
    </source>
</evidence>
<dbReference type="EMBL" id="VZSI01000036">
    <property type="protein sequence ID" value="NWY13808.1"/>
    <property type="molecule type" value="Genomic_DNA"/>
</dbReference>
<dbReference type="GO" id="GO:0006281">
    <property type="term" value="P:DNA repair"/>
    <property type="evidence" value="ECO:0007669"/>
    <property type="project" value="UniProtKB-KW"/>
</dbReference>
<evidence type="ECO:0000256" key="9">
    <source>
        <dbReference type="ARBA" id="ARBA00023242"/>
    </source>
</evidence>
<dbReference type="InterPro" id="IPR027417">
    <property type="entry name" value="P-loop_NTPase"/>
</dbReference>
<reference evidence="13 14" key="1">
    <citation type="submission" date="2019-09" db="EMBL/GenBank/DDBJ databases">
        <title>Bird 10,000 Genomes (B10K) Project - Family phase.</title>
        <authorList>
            <person name="Zhang G."/>
        </authorList>
    </citation>
    <scope>NUCLEOTIDE SEQUENCE [LARGE SCALE GENOMIC DNA]</scope>
    <source>
        <strain evidence="13">OUT-0022</strain>
        <tissue evidence="13">Blood</tissue>
    </source>
</reference>
<evidence type="ECO:0000256" key="4">
    <source>
        <dbReference type="ARBA" id="ARBA00014320"/>
    </source>
</evidence>
<dbReference type="GO" id="GO:0005634">
    <property type="term" value="C:nucleus"/>
    <property type="evidence" value="ECO:0007669"/>
    <property type="project" value="UniProtKB-SubCell"/>
</dbReference>
<dbReference type="GO" id="GO:0003677">
    <property type="term" value="F:DNA binding"/>
    <property type="evidence" value="ECO:0007669"/>
    <property type="project" value="UniProtKB-KW"/>
</dbReference>
<dbReference type="Gene3D" id="1.10.486.10">
    <property type="entry name" value="PCRA, domain 4"/>
    <property type="match status" value="1"/>
</dbReference>
<proteinExistence type="inferred from homology"/>